<sequence length="1086" mass="118562">MEQPNAREVARASLDKARKIHKAILQRVKDLKASLGDAQRSKNVNLTASLEQIENLMKELRLASMAVTFCDFEYAHEKDVEGTLWQAHVSFNGEYRQIVSRVNSQNQVVLKRKVDKLYRDFLKTAQDFYRGYIQRLSAQFWIPELQQAARGLDIQSPQIPQQEQAPPAALRTKLLGSCYLTLVRLGDLARYRCQASDKPPKASFEIALTYYGLAHELDPDDGASHHQTAVLYQPSANHLEIIYYFLRSISVAKPHKLGAGNLERAYKSLLDNQPGSRSNAKNAAARDAFEPLTTWLLKLHAHYYQGAQFSAREELEKEVLHRWQVCLKTEGSEEFALKMLLLNIAACDVAFDKVKDISTWTIEGSRSCNHLLVFKVRVAVVLFRTVKSVLEDEAAKFAGDEQQSDMSTNELSPTLARLLPLTRIYFAWIYASRAYLVRFQEWLEPYVWELHGLLADVLTLLLPLAISNEDLVESKYLLPEDRKALGLRPLLDRKLPLFFDVQIVPGLNPPKCRKSVKLRKEALGLDCGSHTENIWRIRDILCCGIYLAGSGKSPLTITTKGDGAVAWVYPQDGAGENRFDDISVTRMLGRLKISALKAPAMVEDSVEGSAFAPNQAASSAHRGQNVSVSSFQLGPEGRRPDVEPTATSAAWQPKDNGGGALDEEFGADSAMADMVNKLIDDDDEDENTRPRSSKAHIDTTYGLDSSAANDIFANLVPTPGAQKLAASASWAQSNAKALPSLPWNYFYSPAPNDPGTDHTSGHGHDVPRTVQGQLGGSVYGRSPGQDTHPTGPYTPNVGNFPMYGNQQEARTAQGPVVNPGAQRPNPSSPSYSSDQRNSALDNLKSALYAQYGPGASGNVVSPSFGYRQPVSPDQGNSRRSVHGHPSRASISSSSADLRGSRDFGAQNKDAITQGLTSLQLDRGFGSGVNQSPLLGGTNGARGGAQAQASTISPLSTGHGFNRPGSQGLGQDRWNSSPEGSTGLFAQQVAAFPGNDTSLAFSNPGSLWSSTPAITDGPRGTVACNGNFFNATTPFGRSGDVNNRDDPTHFRNKLKELGAGQSLATNYDRAILESAYAENPSTRSRQQ</sequence>
<name>A0A9Q0AUS4_9PEZI</name>
<evidence type="ECO:0000313" key="5">
    <source>
        <dbReference type="EMBL" id="KAI1879476.1"/>
    </source>
</evidence>
<feature type="region of interest" description="Disordered" evidence="2">
    <location>
        <begin position="752"/>
        <end position="803"/>
    </location>
</feature>
<accession>A0A9Q0AUS4</accession>
<evidence type="ECO:0000259" key="3">
    <source>
        <dbReference type="Pfam" id="PF10373"/>
    </source>
</evidence>
<dbReference type="InterPro" id="IPR018834">
    <property type="entry name" value="DNA/RNA-bd_Est1-type"/>
</dbReference>
<dbReference type="PANTHER" id="PTHR15696">
    <property type="entry name" value="SMG-7 SUPPRESSOR WITH MORPHOLOGICAL EFFECT ON GENITALIA PROTEIN 7"/>
    <property type="match status" value="1"/>
</dbReference>
<feature type="domain" description="DNA/RNA-binding" evidence="3">
    <location>
        <begin position="207"/>
        <end position="492"/>
    </location>
</feature>
<feature type="region of interest" description="Disordered" evidence="2">
    <location>
        <begin position="860"/>
        <end position="902"/>
    </location>
</feature>
<reference evidence="5" key="1">
    <citation type="submission" date="2021-03" db="EMBL/GenBank/DDBJ databases">
        <title>Revisited historic fungal species revealed as producer of novel bioactive compounds through whole genome sequencing and comparative genomics.</title>
        <authorList>
            <person name="Vignolle G.A."/>
            <person name="Hochenegger N."/>
            <person name="Mach R.L."/>
            <person name="Mach-Aigner A.R."/>
            <person name="Javad Rahimi M."/>
            <person name="Salim K.A."/>
            <person name="Chan C.M."/>
            <person name="Lim L.B.L."/>
            <person name="Cai F."/>
            <person name="Druzhinina I.S."/>
            <person name="U'Ren J.M."/>
            <person name="Derntl C."/>
        </authorList>
    </citation>
    <scope>NUCLEOTIDE SEQUENCE</scope>
    <source>
        <strain evidence="5">TUCIM 5799</strain>
    </source>
</reference>
<comment type="subcellular location">
    <subcellularLocation>
        <location evidence="1">Nucleus</location>
    </subcellularLocation>
</comment>
<dbReference type="InterPro" id="IPR011990">
    <property type="entry name" value="TPR-like_helical_dom_sf"/>
</dbReference>
<dbReference type="GO" id="GO:0000184">
    <property type="term" value="P:nuclear-transcribed mRNA catabolic process, nonsense-mediated decay"/>
    <property type="evidence" value="ECO:0007669"/>
    <property type="project" value="UniProtKB-KW"/>
</dbReference>
<feature type="region of interest" description="Disordered" evidence="2">
    <location>
        <begin position="929"/>
        <end position="980"/>
    </location>
</feature>
<feature type="compositionally biased region" description="Polar residues" evidence="2">
    <location>
        <begin position="615"/>
        <end position="632"/>
    </location>
</feature>
<dbReference type="Proteomes" id="UP000829685">
    <property type="component" value="Unassembled WGS sequence"/>
</dbReference>
<feature type="domain" description="Telomerase activating protein Est1-like N-terminal" evidence="4">
    <location>
        <begin position="79"/>
        <end position="195"/>
    </location>
</feature>
<comment type="function">
    <text evidence="1">Plays a role in nonsense-mediated mRNA decay.</text>
</comment>
<proteinExistence type="predicted"/>
<evidence type="ECO:0000256" key="2">
    <source>
        <dbReference type="SAM" id="MobiDB-lite"/>
    </source>
</evidence>
<feature type="compositionally biased region" description="Low complexity" evidence="2">
    <location>
        <begin position="886"/>
        <end position="897"/>
    </location>
</feature>
<dbReference type="InterPro" id="IPR019458">
    <property type="entry name" value="Est1-like_N"/>
</dbReference>
<feature type="region of interest" description="Disordered" evidence="2">
    <location>
        <begin position="815"/>
        <end position="837"/>
    </location>
</feature>
<comment type="caution">
    <text evidence="5">The sequence shown here is derived from an EMBL/GenBank/DDBJ whole genome shotgun (WGS) entry which is preliminary data.</text>
</comment>
<dbReference type="SUPFAM" id="SSF48452">
    <property type="entry name" value="TPR-like"/>
    <property type="match status" value="1"/>
</dbReference>
<evidence type="ECO:0000256" key="1">
    <source>
        <dbReference type="RuleBase" id="RU369098"/>
    </source>
</evidence>
<feature type="region of interest" description="Disordered" evidence="2">
    <location>
        <begin position="615"/>
        <end position="662"/>
    </location>
</feature>
<protein>
    <recommendedName>
        <fullName evidence="1">Nonsense-mediated mRNA decay factor</fullName>
    </recommendedName>
</protein>
<dbReference type="GO" id="GO:0005634">
    <property type="term" value="C:nucleus"/>
    <property type="evidence" value="ECO:0007669"/>
    <property type="project" value="UniProtKB-SubCell"/>
</dbReference>
<dbReference type="EMBL" id="JAFIMR010000004">
    <property type="protein sequence ID" value="KAI1879476.1"/>
    <property type="molecule type" value="Genomic_DNA"/>
</dbReference>
<dbReference type="PANTHER" id="PTHR15696:SF36">
    <property type="entry name" value="NONSENSE-MEDIATED MRNA DECAY FACTOR"/>
    <property type="match status" value="1"/>
</dbReference>
<feature type="compositionally biased region" description="Basic and acidic residues" evidence="2">
    <location>
        <begin position="755"/>
        <end position="767"/>
    </location>
</feature>
<keyword evidence="1" id="KW-0866">Nonsense-mediated mRNA decay</keyword>
<dbReference type="InterPro" id="IPR045153">
    <property type="entry name" value="Est1/Ebs1-like"/>
</dbReference>
<feature type="compositionally biased region" description="Polar residues" evidence="2">
    <location>
        <begin position="946"/>
        <end position="955"/>
    </location>
</feature>
<keyword evidence="1" id="KW-0539">Nucleus</keyword>
<evidence type="ECO:0000259" key="4">
    <source>
        <dbReference type="Pfam" id="PF10374"/>
    </source>
</evidence>
<dbReference type="Gene3D" id="1.25.40.10">
    <property type="entry name" value="Tetratricopeptide repeat domain"/>
    <property type="match status" value="1"/>
</dbReference>
<dbReference type="Pfam" id="PF10374">
    <property type="entry name" value="EST1"/>
    <property type="match status" value="1"/>
</dbReference>
<dbReference type="Pfam" id="PF10373">
    <property type="entry name" value="EST1_DNA_bind"/>
    <property type="match status" value="1"/>
</dbReference>
<gene>
    <name evidence="5" type="ORF">JX265_002430</name>
</gene>
<organism evidence="5 6">
    <name type="scientific">Neoarthrinium moseri</name>
    <dbReference type="NCBI Taxonomy" id="1658444"/>
    <lineage>
        <taxon>Eukaryota</taxon>
        <taxon>Fungi</taxon>
        <taxon>Dikarya</taxon>
        <taxon>Ascomycota</taxon>
        <taxon>Pezizomycotina</taxon>
        <taxon>Sordariomycetes</taxon>
        <taxon>Xylariomycetidae</taxon>
        <taxon>Amphisphaeriales</taxon>
        <taxon>Apiosporaceae</taxon>
        <taxon>Neoarthrinium</taxon>
    </lineage>
</organism>
<dbReference type="AlphaFoldDB" id="A0A9Q0AUS4"/>
<feature type="compositionally biased region" description="Polar residues" evidence="2">
    <location>
        <begin position="824"/>
        <end position="837"/>
    </location>
</feature>
<keyword evidence="6" id="KW-1185">Reference proteome</keyword>
<evidence type="ECO:0000313" key="6">
    <source>
        <dbReference type="Proteomes" id="UP000829685"/>
    </source>
</evidence>